<reference evidence="1" key="1">
    <citation type="submission" date="2023-07" db="EMBL/GenBank/DDBJ databases">
        <title>Marinobacter sp. chi1 genome sequencing and assembly.</title>
        <authorList>
            <person name="Park S."/>
        </authorList>
    </citation>
    <scope>NUCLEOTIDE SEQUENCE</scope>
    <source>
        <strain evidence="1">Chi1</strain>
    </source>
</reference>
<dbReference type="EMBL" id="JAUMIS010000001">
    <property type="protein sequence ID" value="MDO3720142.1"/>
    <property type="molecule type" value="Genomic_DNA"/>
</dbReference>
<evidence type="ECO:0000313" key="1">
    <source>
        <dbReference type="EMBL" id="MDO3720142.1"/>
    </source>
</evidence>
<proteinExistence type="predicted"/>
<comment type="caution">
    <text evidence="1">The sequence shown here is derived from an EMBL/GenBank/DDBJ whole genome shotgun (WGS) entry which is preliminary data.</text>
</comment>
<keyword evidence="2" id="KW-1185">Reference proteome</keyword>
<name>A0ABT8VVX6_9GAMM</name>
<accession>A0ABT8VVX6</accession>
<organism evidence="1 2">
    <name type="scientific">Marinobacter suaedae</name>
    <dbReference type="NCBI Taxonomy" id="3057675"/>
    <lineage>
        <taxon>Bacteria</taxon>
        <taxon>Pseudomonadati</taxon>
        <taxon>Pseudomonadota</taxon>
        <taxon>Gammaproteobacteria</taxon>
        <taxon>Pseudomonadales</taxon>
        <taxon>Marinobacteraceae</taxon>
        <taxon>Marinobacter</taxon>
    </lineage>
</organism>
<gene>
    <name evidence="1" type="ORF">QVZ43_00305</name>
</gene>
<dbReference type="RefSeq" id="WP_223793794.1">
    <property type="nucleotide sequence ID" value="NZ_JAUMIS010000001.1"/>
</dbReference>
<evidence type="ECO:0000313" key="2">
    <source>
        <dbReference type="Proteomes" id="UP001168640"/>
    </source>
</evidence>
<sequence>METIVLERQQEEPATEEYLNAMRAKAEACFEVNDVTRKGTYVSSDGKRFVCIFEARDLQAVKRSLDSAGMDYQHLWVAGHAF</sequence>
<dbReference type="Proteomes" id="UP001168640">
    <property type="component" value="Unassembled WGS sequence"/>
</dbReference>
<protein>
    <submittedName>
        <fullName evidence="1">DUF4242 domain-containing protein</fullName>
    </submittedName>
</protein>